<evidence type="ECO:0000256" key="9">
    <source>
        <dbReference type="ARBA" id="ARBA00023239"/>
    </source>
</evidence>
<evidence type="ECO:0000313" key="17">
    <source>
        <dbReference type="Proteomes" id="UP000265581"/>
    </source>
</evidence>
<organism evidence="16 17">
    <name type="scientific">Aeromicrobium endophyticum</name>
    <dbReference type="NCBI Taxonomy" id="2292704"/>
    <lineage>
        <taxon>Bacteria</taxon>
        <taxon>Bacillati</taxon>
        <taxon>Actinomycetota</taxon>
        <taxon>Actinomycetes</taxon>
        <taxon>Propionibacteriales</taxon>
        <taxon>Nocardioidaceae</taxon>
        <taxon>Aeromicrobium</taxon>
    </lineage>
</organism>
<dbReference type="GO" id="GO:0008840">
    <property type="term" value="F:4-hydroxy-tetrahydrodipicolinate synthase activity"/>
    <property type="evidence" value="ECO:0007669"/>
    <property type="project" value="UniProtKB-UniRule"/>
</dbReference>
<dbReference type="InterPro" id="IPR020625">
    <property type="entry name" value="Schiff_base-form_aldolases_AS"/>
</dbReference>
<dbReference type="CDD" id="cd00950">
    <property type="entry name" value="DHDPS"/>
    <property type="match status" value="1"/>
</dbReference>
<comment type="subcellular location">
    <subcellularLocation>
        <location evidence="12">Cytoplasm</location>
    </subcellularLocation>
</comment>
<evidence type="ECO:0000256" key="15">
    <source>
        <dbReference type="PIRSR" id="PIRSR001365-2"/>
    </source>
</evidence>
<feature type="site" description="Part of a proton relay during catalysis" evidence="12">
    <location>
        <position position="117"/>
    </location>
</feature>
<dbReference type="Pfam" id="PF00701">
    <property type="entry name" value="DHDPS"/>
    <property type="match status" value="1"/>
</dbReference>
<evidence type="ECO:0000256" key="7">
    <source>
        <dbReference type="ARBA" id="ARBA00022915"/>
    </source>
</evidence>
<feature type="site" description="Part of a proton relay during catalysis" evidence="12">
    <location>
        <position position="54"/>
    </location>
</feature>
<evidence type="ECO:0000256" key="11">
    <source>
        <dbReference type="ARBA" id="ARBA00047836"/>
    </source>
</evidence>
<evidence type="ECO:0000256" key="8">
    <source>
        <dbReference type="ARBA" id="ARBA00023154"/>
    </source>
</evidence>
<dbReference type="PIRSF" id="PIRSF001365">
    <property type="entry name" value="DHDPS"/>
    <property type="match status" value="1"/>
</dbReference>
<dbReference type="InterPro" id="IPR020624">
    <property type="entry name" value="Schiff_base-form_aldolases_CS"/>
</dbReference>
<dbReference type="AlphaFoldDB" id="A0A371P1J9"/>
<evidence type="ECO:0000256" key="13">
    <source>
        <dbReference type="PIRNR" id="PIRNR001365"/>
    </source>
</evidence>
<evidence type="ECO:0000256" key="3">
    <source>
        <dbReference type="ARBA" id="ARBA00007592"/>
    </source>
</evidence>
<accession>A0A371P1J9</accession>
<keyword evidence="9 12" id="KW-0456">Lyase</keyword>
<comment type="similarity">
    <text evidence="3 12 13">Belongs to the DapA family.</text>
</comment>
<keyword evidence="8 12" id="KW-0457">Lysine biosynthesis</keyword>
<dbReference type="NCBIfam" id="TIGR00674">
    <property type="entry name" value="dapA"/>
    <property type="match status" value="1"/>
</dbReference>
<dbReference type="InterPro" id="IPR002220">
    <property type="entry name" value="DapA-like"/>
</dbReference>
<name>A0A371P1J9_9ACTN</name>
<evidence type="ECO:0000256" key="4">
    <source>
        <dbReference type="ARBA" id="ARBA00012086"/>
    </source>
</evidence>
<feature type="binding site" evidence="12 15">
    <location>
        <position position="55"/>
    </location>
    <ligand>
        <name>pyruvate</name>
        <dbReference type="ChEBI" id="CHEBI:15361"/>
    </ligand>
</feature>
<dbReference type="PRINTS" id="PR00146">
    <property type="entry name" value="DHPICSNTHASE"/>
</dbReference>
<evidence type="ECO:0000256" key="6">
    <source>
        <dbReference type="ARBA" id="ARBA00022605"/>
    </source>
</evidence>
<dbReference type="SMART" id="SM01130">
    <property type="entry name" value="DHDPS"/>
    <property type="match status" value="1"/>
</dbReference>
<comment type="caution">
    <text evidence="16">The sequence shown here is derived from an EMBL/GenBank/DDBJ whole genome shotgun (WGS) entry which is preliminary data.</text>
</comment>
<evidence type="ECO:0000256" key="2">
    <source>
        <dbReference type="ARBA" id="ARBA00005120"/>
    </source>
</evidence>
<dbReference type="GO" id="GO:0005829">
    <property type="term" value="C:cytosol"/>
    <property type="evidence" value="ECO:0007669"/>
    <property type="project" value="TreeGrafter"/>
</dbReference>
<dbReference type="InterPro" id="IPR013785">
    <property type="entry name" value="Aldolase_TIM"/>
</dbReference>
<reference evidence="16 17" key="1">
    <citation type="submission" date="2018-08" db="EMBL/GenBank/DDBJ databases">
        <title>Aeromicrobium sp. M2KJ-4, whole genome shotgun sequence.</title>
        <authorList>
            <person name="Tuo L."/>
        </authorList>
    </citation>
    <scope>NUCLEOTIDE SEQUENCE [LARGE SCALE GENOMIC DNA]</scope>
    <source>
        <strain evidence="16 17">M2KJ-4</strain>
    </source>
</reference>
<keyword evidence="7 12" id="KW-0220">Diaminopimelate biosynthesis</keyword>
<dbReference type="Proteomes" id="UP000265581">
    <property type="component" value="Unassembled WGS sequence"/>
</dbReference>
<feature type="active site" description="Schiff-base intermediate with substrate" evidence="12 14">
    <location>
        <position position="172"/>
    </location>
</feature>
<comment type="subunit">
    <text evidence="12">Homotetramer; dimer of dimers.</text>
</comment>
<dbReference type="Gene3D" id="3.20.20.70">
    <property type="entry name" value="Aldolase class I"/>
    <property type="match status" value="1"/>
</dbReference>
<dbReference type="PANTHER" id="PTHR12128">
    <property type="entry name" value="DIHYDRODIPICOLINATE SYNTHASE"/>
    <property type="match status" value="1"/>
</dbReference>
<keyword evidence="10 12" id="KW-0704">Schiff base</keyword>
<evidence type="ECO:0000256" key="5">
    <source>
        <dbReference type="ARBA" id="ARBA00022490"/>
    </source>
</evidence>
<feature type="binding site" evidence="12 15">
    <location>
        <position position="212"/>
    </location>
    <ligand>
        <name>pyruvate</name>
        <dbReference type="ChEBI" id="CHEBI:15361"/>
    </ligand>
</feature>
<evidence type="ECO:0000256" key="14">
    <source>
        <dbReference type="PIRSR" id="PIRSR001365-1"/>
    </source>
</evidence>
<dbReference type="HAMAP" id="MF_00418">
    <property type="entry name" value="DapA"/>
    <property type="match status" value="1"/>
</dbReference>
<comment type="function">
    <text evidence="1 12">Catalyzes the condensation of (S)-aspartate-beta-semialdehyde [(S)-ASA] and pyruvate to 4-hydroxy-tetrahydrodipicolinate (HTPA).</text>
</comment>
<dbReference type="EC" id="4.3.3.7" evidence="4 12"/>
<dbReference type="PROSITE" id="PS00665">
    <property type="entry name" value="DHDPS_1"/>
    <property type="match status" value="1"/>
</dbReference>
<comment type="catalytic activity">
    <reaction evidence="11 12">
        <text>L-aspartate 4-semialdehyde + pyruvate = (2S,4S)-4-hydroxy-2,3,4,5-tetrahydrodipicolinate + H2O + H(+)</text>
        <dbReference type="Rhea" id="RHEA:34171"/>
        <dbReference type="ChEBI" id="CHEBI:15361"/>
        <dbReference type="ChEBI" id="CHEBI:15377"/>
        <dbReference type="ChEBI" id="CHEBI:15378"/>
        <dbReference type="ChEBI" id="CHEBI:67139"/>
        <dbReference type="ChEBI" id="CHEBI:537519"/>
        <dbReference type="EC" id="4.3.3.7"/>
    </reaction>
</comment>
<dbReference type="SUPFAM" id="SSF51569">
    <property type="entry name" value="Aldolase"/>
    <property type="match status" value="1"/>
</dbReference>
<dbReference type="OrthoDB" id="9782828at2"/>
<dbReference type="EMBL" id="QUBR01000002">
    <property type="protein sequence ID" value="REK69823.1"/>
    <property type="molecule type" value="Genomic_DNA"/>
</dbReference>
<dbReference type="GO" id="GO:0019877">
    <property type="term" value="P:diaminopimelate biosynthetic process"/>
    <property type="evidence" value="ECO:0007669"/>
    <property type="project" value="UniProtKB-UniRule"/>
</dbReference>
<keyword evidence="6 12" id="KW-0028">Amino-acid biosynthesis</keyword>
<dbReference type="RefSeq" id="WP_119704422.1">
    <property type="nucleotide sequence ID" value="NZ_JBHSOI010000002.1"/>
</dbReference>
<evidence type="ECO:0000256" key="12">
    <source>
        <dbReference type="HAMAP-Rule" id="MF_00418"/>
    </source>
</evidence>
<protein>
    <recommendedName>
        <fullName evidence="4 12">4-hydroxy-tetrahydrodipicolinate synthase</fullName>
        <shortName evidence="12">HTPA synthase</shortName>
        <ecNumber evidence="4 12">4.3.3.7</ecNumber>
    </recommendedName>
</protein>
<gene>
    <name evidence="12 16" type="primary">dapA</name>
    <name evidence="16" type="ORF">DX116_11545</name>
</gene>
<sequence>MTSPLASSAAPFGRVLTAMVTPFTVDGELDLDAAQKVASHLVDHGNDGLVVSGTTGESPTTTVAEDGRLLSAVLEAVGDRATVVAGVGTNDTRHSVELAEQAKKAGAHGLLIVTPYYSKPPQSGILHHFTEVARAGDDTPVMLYDIPGRSGVQIADQTYVAMADHPLIVAMKDAVGDLDRGAWLMNETGLAIYSGDDPANLPWLAMGAAGIVSVVSHVAGRQYAEMVAAVDAGDLATARAINIRLQPAVRALMNHTQGAITSKAALQLLGVLDNRTMRAPLPAATDEEVAIVRDGLVAAGLLEQH</sequence>
<keyword evidence="5 12" id="KW-0963">Cytoplasm</keyword>
<dbReference type="PANTHER" id="PTHR12128:SF66">
    <property type="entry name" value="4-HYDROXY-2-OXOGLUTARATE ALDOLASE, MITOCHONDRIAL"/>
    <property type="match status" value="1"/>
</dbReference>
<evidence type="ECO:0000256" key="1">
    <source>
        <dbReference type="ARBA" id="ARBA00003294"/>
    </source>
</evidence>
<dbReference type="UniPathway" id="UPA00034">
    <property type="reaction ID" value="UER00017"/>
</dbReference>
<comment type="pathway">
    <text evidence="2 12">Amino-acid biosynthesis; L-lysine biosynthesis via DAP pathway; (S)-tetrahydrodipicolinate from L-aspartate: step 3/4.</text>
</comment>
<evidence type="ECO:0000313" key="16">
    <source>
        <dbReference type="EMBL" id="REK69823.1"/>
    </source>
</evidence>
<comment type="caution">
    <text evidence="12">Was originally thought to be a dihydrodipicolinate synthase (DHDPS), catalyzing the condensation of (S)-aspartate-beta-semialdehyde [(S)-ASA] and pyruvate to dihydrodipicolinate (DHDP). However, it was shown in E.coli that the product of the enzymatic reaction is not dihydrodipicolinate but in fact (4S)-4-hydroxy-2,3,4,5-tetrahydro-(2S)-dipicolinic acid (HTPA), and that the consecutive dehydration reaction leading to DHDP is not spontaneous but catalyzed by DapB.</text>
</comment>
<proteinExistence type="inferred from homology"/>
<dbReference type="InterPro" id="IPR005263">
    <property type="entry name" value="DapA"/>
</dbReference>
<dbReference type="GO" id="GO:0009089">
    <property type="term" value="P:lysine biosynthetic process via diaminopimelate"/>
    <property type="evidence" value="ECO:0007669"/>
    <property type="project" value="UniProtKB-UniRule"/>
</dbReference>
<feature type="active site" description="Proton donor/acceptor" evidence="12 14">
    <location>
        <position position="144"/>
    </location>
</feature>
<dbReference type="PROSITE" id="PS00666">
    <property type="entry name" value="DHDPS_2"/>
    <property type="match status" value="1"/>
</dbReference>
<evidence type="ECO:0000256" key="10">
    <source>
        <dbReference type="ARBA" id="ARBA00023270"/>
    </source>
</evidence>
<keyword evidence="17" id="KW-1185">Reference proteome</keyword>